<evidence type="ECO:0000313" key="7">
    <source>
        <dbReference type="Proteomes" id="UP000006860"/>
    </source>
</evidence>
<dbReference type="AlphaFoldDB" id="F0SHT7"/>
<dbReference type="RefSeq" id="WP_013628292.1">
    <property type="nucleotide sequence ID" value="NC_015174.1"/>
</dbReference>
<feature type="domain" description="Peptidase M16 N-terminal" evidence="4">
    <location>
        <begin position="15"/>
        <end position="158"/>
    </location>
</feature>
<evidence type="ECO:0000259" key="5">
    <source>
        <dbReference type="Pfam" id="PF05193"/>
    </source>
</evidence>
<dbReference type="EC" id="3.4.24.64" evidence="6"/>
<dbReference type="KEGG" id="pbs:Plabr_1963"/>
<dbReference type="InterPro" id="IPR011249">
    <property type="entry name" value="Metalloenz_LuxS/M16"/>
</dbReference>
<organism evidence="6 7">
    <name type="scientific">Rubinisphaera brasiliensis (strain ATCC 49424 / DSM 5305 / JCM 21570 / IAM 15109 / NBRC 103401 / IFAM 1448)</name>
    <name type="common">Planctomyces brasiliensis</name>
    <dbReference type="NCBI Taxonomy" id="756272"/>
    <lineage>
        <taxon>Bacteria</taxon>
        <taxon>Pseudomonadati</taxon>
        <taxon>Planctomycetota</taxon>
        <taxon>Planctomycetia</taxon>
        <taxon>Planctomycetales</taxon>
        <taxon>Planctomycetaceae</taxon>
        <taxon>Rubinisphaera</taxon>
    </lineage>
</organism>
<dbReference type="InterPro" id="IPR001431">
    <property type="entry name" value="Pept_M16_Zn_BS"/>
</dbReference>
<evidence type="ECO:0000256" key="1">
    <source>
        <dbReference type="ARBA" id="ARBA00001947"/>
    </source>
</evidence>
<comment type="similarity">
    <text evidence="2 3">Belongs to the peptidase M16 family.</text>
</comment>
<evidence type="ECO:0000313" key="6">
    <source>
        <dbReference type="EMBL" id="ADY59567.1"/>
    </source>
</evidence>
<dbReference type="GO" id="GO:0004222">
    <property type="term" value="F:metalloendopeptidase activity"/>
    <property type="evidence" value="ECO:0007669"/>
    <property type="project" value="UniProtKB-EC"/>
</dbReference>
<proteinExistence type="inferred from homology"/>
<dbReference type="SUPFAM" id="SSF63411">
    <property type="entry name" value="LuxS/MPP-like metallohydrolase"/>
    <property type="match status" value="2"/>
</dbReference>
<dbReference type="PANTHER" id="PTHR11851:SF49">
    <property type="entry name" value="MITOCHONDRIAL-PROCESSING PEPTIDASE SUBUNIT ALPHA"/>
    <property type="match status" value="1"/>
</dbReference>
<dbReference type="PANTHER" id="PTHR11851">
    <property type="entry name" value="METALLOPROTEASE"/>
    <property type="match status" value="1"/>
</dbReference>
<dbReference type="HOGENOM" id="CLU_009902_3_3_0"/>
<name>F0SHT7_RUBBR</name>
<keyword evidence="6" id="KW-0378">Hydrolase</keyword>
<dbReference type="STRING" id="756272.Plabr_1963"/>
<dbReference type="OrthoDB" id="9811314at2"/>
<evidence type="ECO:0000256" key="3">
    <source>
        <dbReference type="RuleBase" id="RU004447"/>
    </source>
</evidence>
<evidence type="ECO:0000256" key="2">
    <source>
        <dbReference type="ARBA" id="ARBA00007261"/>
    </source>
</evidence>
<dbReference type="Proteomes" id="UP000006860">
    <property type="component" value="Chromosome"/>
</dbReference>
<dbReference type="InterPro" id="IPR007863">
    <property type="entry name" value="Peptidase_M16_C"/>
</dbReference>
<evidence type="ECO:0000259" key="4">
    <source>
        <dbReference type="Pfam" id="PF00675"/>
    </source>
</evidence>
<dbReference type="Gene3D" id="3.30.830.10">
    <property type="entry name" value="Metalloenzyme, LuxS/M16 peptidase-like"/>
    <property type="match status" value="2"/>
</dbReference>
<sequence>MKFEKVVLDNGLTIVGEINPNVHSVAFGFFVRTGARDETTGVSGVSHFLEHMVFKGTETRTAADVNRLFDEVGAKYNASTSEEITLYYAAILPEYFSETFALLADIMYPSLRDDDFNIEKNVILEEIGMYDDMPAFSAYEKLMESHFRGHPLSQSILGSVESIQALTADQMRQYHREHYLAGNITLAVAGNIEWSEVLDLVNQHCQHWPAGQTERDITEATPTGGTIVIPKSGTVQEHVAQLSPAPPSASPLRFAAEILSVIVGDDSNSRLYWELIEPGDAEAAELGYNDYDGSGAFMTFLSCRPEDTARLLAKIGELYDDINQNGVTEAELEQAKNKVASRIVLRSERPMGRLSALGSNWVYRKQYRSVEDDLNTLHQLTTDDIAEMLKQYPLGQQSTVAIGPLESL</sequence>
<dbReference type="InterPro" id="IPR050361">
    <property type="entry name" value="MPP/UQCRC_Complex"/>
</dbReference>
<protein>
    <submittedName>
        <fullName evidence="6">Processing peptidase</fullName>
        <ecNumber evidence="6">3.4.24.64</ecNumber>
    </submittedName>
</protein>
<dbReference type="eggNOG" id="COG0612">
    <property type="taxonomic scope" value="Bacteria"/>
</dbReference>
<dbReference type="EMBL" id="CP002546">
    <property type="protein sequence ID" value="ADY59567.1"/>
    <property type="molecule type" value="Genomic_DNA"/>
</dbReference>
<gene>
    <name evidence="6" type="ordered locus">Plabr_1963</name>
</gene>
<dbReference type="InterPro" id="IPR011765">
    <property type="entry name" value="Pept_M16_N"/>
</dbReference>
<feature type="domain" description="Peptidase M16 C-terminal" evidence="5">
    <location>
        <begin position="166"/>
        <end position="338"/>
    </location>
</feature>
<reference evidence="7" key="1">
    <citation type="submission" date="2011-02" db="EMBL/GenBank/DDBJ databases">
        <title>The complete genome of Planctomyces brasiliensis DSM 5305.</title>
        <authorList>
            <person name="Lucas S."/>
            <person name="Copeland A."/>
            <person name="Lapidus A."/>
            <person name="Bruce D."/>
            <person name="Goodwin L."/>
            <person name="Pitluck S."/>
            <person name="Kyrpides N."/>
            <person name="Mavromatis K."/>
            <person name="Pagani I."/>
            <person name="Ivanova N."/>
            <person name="Ovchinnikova G."/>
            <person name="Lu M."/>
            <person name="Detter J.C."/>
            <person name="Han C."/>
            <person name="Land M."/>
            <person name="Hauser L."/>
            <person name="Markowitz V."/>
            <person name="Cheng J.-F."/>
            <person name="Hugenholtz P."/>
            <person name="Woyke T."/>
            <person name="Wu D."/>
            <person name="Tindall B."/>
            <person name="Pomrenke H.G."/>
            <person name="Brambilla E."/>
            <person name="Klenk H.-P."/>
            <person name="Eisen J.A."/>
        </authorList>
    </citation>
    <scope>NUCLEOTIDE SEQUENCE [LARGE SCALE GENOMIC DNA]</scope>
    <source>
        <strain evidence="7">ATCC 49424 / DSM 5305 / JCM 21570 / NBRC 103401 / IFAM 1448</strain>
    </source>
</reference>
<dbReference type="PROSITE" id="PS00143">
    <property type="entry name" value="INSULINASE"/>
    <property type="match status" value="1"/>
</dbReference>
<accession>F0SHT7</accession>
<comment type="cofactor">
    <cofactor evidence="1">
        <name>Zn(2+)</name>
        <dbReference type="ChEBI" id="CHEBI:29105"/>
    </cofactor>
</comment>
<dbReference type="Pfam" id="PF05193">
    <property type="entry name" value="Peptidase_M16_C"/>
    <property type="match status" value="1"/>
</dbReference>
<dbReference type="GO" id="GO:0006508">
    <property type="term" value="P:proteolysis"/>
    <property type="evidence" value="ECO:0007669"/>
    <property type="project" value="InterPro"/>
</dbReference>
<dbReference type="Pfam" id="PF00675">
    <property type="entry name" value="Peptidase_M16"/>
    <property type="match status" value="1"/>
</dbReference>
<dbReference type="GO" id="GO:0046872">
    <property type="term" value="F:metal ion binding"/>
    <property type="evidence" value="ECO:0007669"/>
    <property type="project" value="InterPro"/>
</dbReference>
<keyword evidence="7" id="KW-1185">Reference proteome</keyword>